<dbReference type="HOGENOM" id="CLU_067039_0_0_3"/>
<proteinExistence type="predicted"/>
<gene>
    <name evidence="1" type="ordered locus">cce_4607</name>
</gene>
<accession>B1WVG5</accession>
<dbReference type="NCBIfam" id="NF038121">
    <property type="entry name" value="PEP_CTERM_LEVG"/>
    <property type="match status" value="1"/>
</dbReference>
<dbReference type="OrthoDB" id="453137at2"/>
<dbReference type="KEGG" id="cyt:cce_4607"/>
<reference evidence="1 2" key="1">
    <citation type="journal article" date="2008" name="Proc. Natl. Acad. Sci. U.S.A.">
        <title>The genome of Cyanothece 51142, a unicellular diazotrophic cyanobacterium important in the marine nitrogen cycle.</title>
        <authorList>
            <person name="Welsh E.A."/>
            <person name="Liberton M."/>
            <person name="Stoeckel J."/>
            <person name="Loh T."/>
            <person name="Elvitigala T."/>
            <person name="Wang C."/>
            <person name="Wollam A."/>
            <person name="Fulton R.S."/>
            <person name="Clifton S.W."/>
            <person name="Jacobs J.M."/>
            <person name="Aurora R."/>
            <person name="Ghosh B.K."/>
            <person name="Sherman L.A."/>
            <person name="Smith R.D."/>
            <person name="Wilson R.K."/>
            <person name="Pakrasi H.B."/>
        </authorList>
    </citation>
    <scope>NUCLEOTIDE SEQUENCE [LARGE SCALE GENOMIC DNA]</scope>
    <source>
        <strain evidence="2">ATCC 51142 / BH68</strain>
    </source>
</reference>
<name>B1WVG5_CROS5</name>
<dbReference type="Proteomes" id="UP000001203">
    <property type="component" value="Chromosome circular"/>
</dbReference>
<evidence type="ECO:0000313" key="1">
    <source>
        <dbReference type="EMBL" id="ACB53955.1"/>
    </source>
</evidence>
<evidence type="ECO:0008006" key="3">
    <source>
        <dbReference type="Google" id="ProtNLM"/>
    </source>
</evidence>
<dbReference type="InterPro" id="IPR026374">
    <property type="entry name" value="Cyano_PEP"/>
</dbReference>
<protein>
    <recommendedName>
        <fullName evidence="3">PEP-CTERM protein-sorting domain-containing protein</fullName>
    </recommendedName>
</protein>
<dbReference type="RefSeq" id="WP_009543344.1">
    <property type="nucleotide sequence ID" value="NC_010546.1"/>
</dbReference>
<organism evidence="1 2">
    <name type="scientific">Crocosphaera subtropica (strain ATCC 51142 / BH68)</name>
    <name type="common">Cyanothece sp. (strain ATCC 51142)</name>
    <dbReference type="NCBI Taxonomy" id="43989"/>
    <lineage>
        <taxon>Bacteria</taxon>
        <taxon>Bacillati</taxon>
        <taxon>Cyanobacteriota</taxon>
        <taxon>Cyanophyceae</taxon>
        <taxon>Oscillatoriophycideae</taxon>
        <taxon>Chroococcales</taxon>
        <taxon>Aphanothecaceae</taxon>
        <taxon>Crocosphaera</taxon>
        <taxon>Crocosphaera subtropica</taxon>
    </lineage>
</organism>
<dbReference type="EMBL" id="CP000806">
    <property type="protein sequence ID" value="ACB53955.1"/>
    <property type="molecule type" value="Genomic_DNA"/>
</dbReference>
<dbReference type="eggNOG" id="ENOG5032RS3">
    <property type="taxonomic scope" value="Bacteria"/>
</dbReference>
<dbReference type="NCBIfam" id="TIGR04155">
    <property type="entry name" value="cyano_PEP"/>
    <property type="match status" value="1"/>
</dbReference>
<keyword evidence="2" id="KW-1185">Reference proteome</keyword>
<sequence length="292" mass="31268">MSQHRKALSKYLLPIAFTGVTTIGVNLGTVLSASAQIIEVPLVPQQEGEVNLSGSGITCLDSNQCLNVPSLVGPITNIESLVDSTTGTKSRLFVDNFGTENTYGSDKKTQVIFGIIDLPGGGTTSPVVDAMGNPIYWYRPSERKLNGGTEEKGNLEVGTFKFSFSPTIPEIKIQYFDVESANTTGLLGVIDQSQTNATLVSGENPISFKVGDKTIYEQIWQDVNFMTIKLGNDTMLGTGDGVNFIITNRIDNNIDPTAVPEPLTILGAGTAMGFGGFFKKKLAKSSKKKDQA</sequence>
<evidence type="ECO:0000313" key="2">
    <source>
        <dbReference type="Proteomes" id="UP000001203"/>
    </source>
</evidence>
<dbReference type="STRING" id="43989.cce_4607"/>
<dbReference type="AlphaFoldDB" id="B1WVG5"/>